<evidence type="ECO:0000313" key="5">
    <source>
        <dbReference type="Proteomes" id="UP001602245"/>
    </source>
</evidence>
<reference evidence="4 5" key="1">
    <citation type="submission" date="2024-10" db="EMBL/GenBank/DDBJ databases">
        <title>The Natural Products Discovery Center: Release of the First 8490 Sequenced Strains for Exploring Actinobacteria Biosynthetic Diversity.</title>
        <authorList>
            <person name="Kalkreuter E."/>
            <person name="Kautsar S.A."/>
            <person name="Yang D."/>
            <person name="Bader C.D."/>
            <person name="Teijaro C.N."/>
            <person name="Fluegel L."/>
            <person name="Davis C.M."/>
            <person name="Simpson J.R."/>
            <person name="Lauterbach L."/>
            <person name="Steele A.D."/>
            <person name="Gui C."/>
            <person name="Meng S."/>
            <person name="Li G."/>
            <person name="Viehrig K."/>
            <person name="Ye F."/>
            <person name="Su P."/>
            <person name="Kiefer A.F."/>
            <person name="Nichols A."/>
            <person name="Cepeda A.J."/>
            <person name="Yan W."/>
            <person name="Fan B."/>
            <person name="Jiang Y."/>
            <person name="Adhikari A."/>
            <person name="Zheng C.-J."/>
            <person name="Schuster L."/>
            <person name="Cowan T.M."/>
            <person name="Smanski M.J."/>
            <person name="Chevrette M.G."/>
            <person name="De Carvalho L.P.S."/>
            <person name="Shen B."/>
        </authorList>
    </citation>
    <scope>NUCLEOTIDE SEQUENCE [LARGE SCALE GENOMIC DNA]</scope>
    <source>
        <strain evidence="4 5">NPDC000087</strain>
    </source>
</reference>
<feature type="DNA-binding region" description="H-T-H motif" evidence="2">
    <location>
        <begin position="30"/>
        <end position="49"/>
    </location>
</feature>
<dbReference type="PANTHER" id="PTHR30055:SF226">
    <property type="entry name" value="HTH-TYPE TRANSCRIPTIONAL REGULATOR PKSA"/>
    <property type="match status" value="1"/>
</dbReference>
<keyword evidence="1 2" id="KW-0238">DNA-binding</keyword>
<proteinExistence type="predicted"/>
<dbReference type="PROSITE" id="PS50977">
    <property type="entry name" value="HTH_TETR_2"/>
    <property type="match status" value="1"/>
</dbReference>
<evidence type="ECO:0000313" key="4">
    <source>
        <dbReference type="EMBL" id="MFF5297430.1"/>
    </source>
</evidence>
<keyword evidence="5" id="KW-1185">Reference proteome</keyword>
<gene>
    <name evidence="4" type="ORF">ACFY35_49050</name>
</gene>
<dbReference type="PRINTS" id="PR00455">
    <property type="entry name" value="HTHTETR"/>
</dbReference>
<sequence>MHENRPGTARERLLAAALDLFAEHGVSGTSLQMIADRLGVTKAAVYHQFQSKDDIVLAVIDPALSRLGPIADHAEAQRGHVARRDTVLHGVVDLVVEFRKVSATLSFDPVVMRLVRAHPALRSLQRIRRLLGGTAPDPGSRVRMAVLSGGLMMAGADPAVIRLDDEDYRDHLLAAARRILVR</sequence>
<feature type="domain" description="HTH tetR-type" evidence="3">
    <location>
        <begin position="7"/>
        <end position="67"/>
    </location>
</feature>
<evidence type="ECO:0000256" key="1">
    <source>
        <dbReference type="ARBA" id="ARBA00023125"/>
    </source>
</evidence>
<dbReference type="RefSeq" id="WP_020511943.1">
    <property type="nucleotide sequence ID" value="NZ_JBIAZU010000011.1"/>
</dbReference>
<evidence type="ECO:0000256" key="2">
    <source>
        <dbReference type="PROSITE-ProRule" id="PRU00335"/>
    </source>
</evidence>
<dbReference type="PANTHER" id="PTHR30055">
    <property type="entry name" value="HTH-TYPE TRANSCRIPTIONAL REGULATOR RUTR"/>
    <property type="match status" value="1"/>
</dbReference>
<comment type="caution">
    <text evidence="4">The sequence shown here is derived from an EMBL/GenBank/DDBJ whole genome shotgun (WGS) entry which is preliminary data.</text>
</comment>
<dbReference type="Proteomes" id="UP001602245">
    <property type="component" value="Unassembled WGS sequence"/>
</dbReference>
<dbReference type="SUPFAM" id="SSF46689">
    <property type="entry name" value="Homeodomain-like"/>
    <property type="match status" value="1"/>
</dbReference>
<dbReference type="EMBL" id="JBIAZU010000011">
    <property type="protein sequence ID" value="MFF5297430.1"/>
    <property type="molecule type" value="Genomic_DNA"/>
</dbReference>
<name>A0ABW6WXZ3_9ACTN</name>
<accession>A0ABW6WXZ3</accession>
<evidence type="ECO:0000259" key="3">
    <source>
        <dbReference type="PROSITE" id="PS50977"/>
    </source>
</evidence>
<dbReference type="InterPro" id="IPR050109">
    <property type="entry name" value="HTH-type_TetR-like_transc_reg"/>
</dbReference>
<dbReference type="Gene3D" id="1.10.357.10">
    <property type="entry name" value="Tetracycline Repressor, domain 2"/>
    <property type="match status" value="1"/>
</dbReference>
<protein>
    <submittedName>
        <fullName evidence="4">TetR/AcrR family transcriptional regulator</fullName>
    </submittedName>
</protein>
<dbReference type="InterPro" id="IPR001647">
    <property type="entry name" value="HTH_TetR"/>
</dbReference>
<organism evidence="4 5">
    <name type="scientific">Paractinoplanes globisporus</name>
    <dbReference type="NCBI Taxonomy" id="113565"/>
    <lineage>
        <taxon>Bacteria</taxon>
        <taxon>Bacillati</taxon>
        <taxon>Actinomycetota</taxon>
        <taxon>Actinomycetes</taxon>
        <taxon>Micromonosporales</taxon>
        <taxon>Micromonosporaceae</taxon>
        <taxon>Paractinoplanes</taxon>
    </lineage>
</organism>
<dbReference type="InterPro" id="IPR009057">
    <property type="entry name" value="Homeodomain-like_sf"/>
</dbReference>
<dbReference type="Pfam" id="PF00440">
    <property type="entry name" value="TetR_N"/>
    <property type="match status" value="1"/>
</dbReference>